<comment type="caution">
    <text evidence="3">The sequence shown here is derived from an EMBL/GenBank/DDBJ whole genome shotgun (WGS) entry which is preliminary data.</text>
</comment>
<keyword evidence="4" id="KW-1185">Reference proteome</keyword>
<name>A0ABT1JHK6_ACTCY</name>
<proteinExistence type="predicted"/>
<organism evidence="3 4">
    <name type="scientific">Actinoalloteichus caeruleus DSM 43889</name>
    <dbReference type="NCBI Taxonomy" id="1120930"/>
    <lineage>
        <taxon>Bacteria</taxon>
        <taxon>Bacillati</taxon>
        <taxon>Actinomycetota</taxon>
        <taxon>Actinomycetes</taxon>
        <taxon>Pseudonocardiales</taxon>
        <taxon>Pseudonocardiaceae</taxon>
        <taxon>Actinoalloteichus</taxon>
        <taxon>Actinoalloteichus cyanogriseus</taxon>
    </lineage>
</organism>
<gene>
    <name evidence="3" type="ORF">G443_002259</name>
</gene>
<evidence type="ECO:0000313" key="4">
    <source>
        <dbReference type="Proteomes" id="UP000791080"/>
    </source>
</evidence>
<reference evidence="3 4" key="2">
    <citation type="submission" date="2022-06" db="EMBL/GenBank/DDBJ databases">
        <title>Genomic Encyclopedia of Type Strains, Phase I: the one thousand microbial genomes (KMG-I) project.</title>
        <authorList>
            <person name="Kyrpides N."/>
        </authorList>
    </citation>
    <scope>NUCLEOTIDE SEQUENCE [LARGE SCALE GENOMIC DNA]</scope>
    <source>
        <strain evidence="3 4">DSM 43889</strain>
    </source>
</reference>
<accession>A0ABT1JHK6</accession>
<evidence type="ECO:0000256" key="1">
    <source>
        <dbReference type="SAM" id="MobiDB-lite"/>
    </source>
</evidence>
<keyword evidence="2" id="KW-1133">Transmembrane helix</keyword>
<evidence type="ECO:0000313" key="3">
    <source>
        <dbReference type="EMBL" id="MCP2331989.1"/>
    </source>
</evidence>
<sequence length="199" mass="21341">MAPRQSAGRRTSGFPLLIVSLAVIAVVLGALVGALGRSWYAGDDEGEAPAGEATSPVEPPAPDGPVRVELTPDARAHPDHEAILALVSAHFESINARDYGSWATTVVERRVRDTSEEDWLSRYRSTRDDHVVVHRVEQGPEDSLRVLMTFVSGQDLADAPPEMPAECVHWRVVYPLVVEGGELRLDSGRPGSSSPGACG</sequence>
<evidence type="ECO:0008006" key="5">
    <source>
        <dbReference type="Google" id="ProtNLM"/>
    </source>
</evidence>
<keyword evidence="2" id="KW-0472">Membrane</keyword>
<feature type="transmembrane region" description="Helical" evidence="2">
    <location>
        <begin position="12"/>
        <end position="35"/>
    </location>
</feature>
<keyword evidence="2" id="KW-0812">Transmembrane</keyword>
<reference evidence="3 4" key="1">
    <citation type="submission" date="2013-07" db="EMBL/GenBank/DDBJ databases">
        <authorList>
            <consortium name="DOE Joint Genome Institute"/>
            <person name="Reeve W."/>
            <person name="Huntemann M."/>
            <person name="Han J."/>
            <person name="Chen A."/>
            <person name="Kyrpides N."/>
            <person name="Mavromatis K."/>
            <person name="Markowitz V."/>
            <person name="Palaniappan K."/>
            <person name="Ivanova N."/>
            <person name="Schaumberg A."/>
            <person name="Pati A."/>
            <person name="Liolios K."/>
            <person name="Nordberg H.P."/>
            <person name="Cantor M.N."/>
            <person name="Hua S.X."/>
            <person name="Woyke T."/>
        </authorList>
    </citation>
    <scope>NUCLEOTIDE SEQUENCE [LARGE SCALE GENOMIC DNA]</scope>
    <source>
        <strain evidence="3 4">DSM 43889</strain>
    </source>
</reference>
<dbReference type="EMBL" id="AUBJ02000001">
    <property type="protein sequence ID" value="MCP2331989.1"/>
    <property type="molecule type" value="Genomic_DNA"/>
</dbReference>
<dbReference type="Proteomes" id="UP000791080">
    <property type="component" value="Unassembled WGS sequence"/>
</dbReference>
<evidence type="ECO:0000256" key="2">
    <source>
        <dbReference type="SAM" id="Phobius"/>
    </source>
</evidence>
<protein>
    <recommendedName>
        <fullName evidence="5">Secreted protein</fullName>
    </recommendedName>
</protein>
<dbReference type="RefSeq" id="WP_155886003.1">
    <property type="nucleotide sequence ID" value="NZ_AUBJ02000001.1"/>
</dbReference>
<feature type="region of interest" description="Disordered" evidence="1">
    <location>
        <begin position="45"/>
        <end position="71"/>
    </location>
</feature>